<dbReference type="AlphaFoldDB" id="A0A2G8K3C7"/>
<reference evidence="1 2" key="1">
    <citation type="journal article" date="2017" name="PLoS Biol.">
        <title>The sea cucumber genome provides insights into morphological evolution and visceral regeneration.</title>
        <authorList>
            <person name="Zhang X."/>
            <person name="Sun L."/>
            <person name="Yuan J."/>
            <person name="Sun Y."/>
            <person name="Gao Y."/>
            <person name="Zhang L."/>
            <person name="Li S."/>
            <person name="Dai H."/>
            <person name="Hamel J.F."/>
            <person name="Liu C."/>
            <person name="Yu Y."/>
            <person name="Liu S."/>
            <person name="Lin W."/>
            <person name="Guo K."/>
            <person name="Jin S."/>
            <person name="Xu P."/>
            <person name="Storey K.B."/>
            <person name="Huan P."/>
            <person name="Zhang T."/>
            <person name="Zhou Y."/>
            <person name="Zhang J."/>
            <person name="Lin C."/>
            <person name="Li X."/>
            <person name="Xing L."/>
            <person name="Huo D."/>
            <person name="Sun M."/>
            <person name="Wang L."/>
            <person name="Mercier A."/>
            <person name="Li F."/>
            <person name="Yang H."/>
            <person name="Xiang J."/>
        </authorList>
    </citation>
    <scope>NUCLEOTIDE SEQUENCE [LARGE SCALE GENOMIC DNA]</scope>
    <source>
        <strain evidence="1">Shaxun</strain>
        <tissue evidence="1">Muscle</tissue>
    </source>
</reference>
<name>A0A2G8K3C7_STIJA</name>
<dbReference type="EMBL" id="MRZV01000934">
    <property type="protein sequence ID" value="PIK42459.1"/>
    <property type="molecule type" value="Genomic_DNA"/>
</dbReference>
<evidence type="ECO:0000313" key="2">
    <source>
        <dbReference type="Proteomes" id="UP000230750"/>
    </source>
</evidence>
<dbReference type="Proteomes" id="UP000230750">
    <property type="component" value="Unassembled WGS sequence"/>
</dbReference>
<organism evidence="1 2">
    <name type="scientific">Stichopus japonicus</name>
    <name type="common">Sea cucumber</name>
    <dbReference type="NCBI Taxonomy" id="307972"/>
    <lineage>
        <taxon>Eukaryota</taxon>
        <taxon>Metazoa</taxon>
        <taxon>Echinodermata</taxon>
        <taxon>Eleutherozoa</taxon>
        <taxon>Echinozoa</taxon>
        <taxon>Holothuroidea</taxon>
        <taxon>Aspidochirotacea</taxon>
        <taxon>Aspidochirotida</taxon>
        <taxon>Stichopodidae</taxon>
        <taxon>Apostichopus</taxon>
    </lineage>
</organism>
<keyword evidence="2" id="KW-1185">Reference proteome</keyword>
<comment type="caution">
    <text evidence="1">The sequence shown here is derived from an EMBL/GenBank/DDBJ whole genome shotgun (WGS) entry which is preliminary data.</text>
</comment>
<accession>A0A2G8K3C7</accession>
<evidence type="ECO:0000313" key="1">
    <source>
        <dbReference type="EMBL" id="PIK42459.1"/>
    </source>
</evidence>
<proteinExistence type="predicted"/>
<sequence>MIQKENVIPNEEPTLQLQELTKFIQADVILVSCSPEKLEVSVSSSMFVDGNMVMKDIQICDGTWTLKVLSWAATSGICTCCKKLPSLNLGKDVILDEDDDSDISKILESYFPNASPEMKVLLKSQHGALKTKSPNGRKWDKEIISLCLSLWLRNPQAYQDLKDSNYLVLPSGRHLRRYKNIVKQRSGIQEAVFHWMYEAANDAHIAPDGRAGLLNHDETKIQEDLVIEMDNGKPKLMVG</sequence>
<gene>
    <name evidence="1" type="ORF">BSL78_20688</name>
</gene>
<protein>
    <submittedName>
        <fullName evidence="1">Uncharacterized protein</fullName>
    </submittedName>
</protein>
<dbReference type="OrthoDB" id="5984577at2759"/>